<organism evidence="1 2">
    <name type="scientific">Limnospira maxima CS-328</name>
    <dbReference type="NCBI Taxonomy" id="513049"/>
    <lineage>
        <taxon>Bacteria</taxon>
        <taxon>Bacillati</taxon>
        <taxon>Cyanobacteriota</taxon>
        <taxon>Cyanophyceae</taxon>
        <taxon>Oscillatoriophycideae</taxon>
        <taxon>Oscillatoriales</taxon>
        <taxon>Sirenicapillariaceae</taxon>
        <taxon>Limnospira</taxon>
    </lineage>
</organism>
<evidence type="ECO:0000313" key="2">
    <source>
        <dbReference type="Proteomes" id="UP000004061"/>
    </source>
</evidence>
<dbReference type="AlphaFoldDB" id="B5W6Y2"/>
<name>B5W6Y2_LIMMA</name>
<accession>B5W6Y2</accession>
<gene>
    <name evidence="1" type="ORF">AmaxDRAFT_4532</name>
</gene>
<protein>
    <submittedName>
        <fullName evidence="1">Uncharacterized protein</fullName>
    </submittedName>
</protein>
<dbReference type="EMBL" id="ABYK01000047">
    <property type="protein sequence ID" value="EDZ92695.1"/>
    <property type="molecule type" value="Genomic_DNA"/>
</dbReference>
<keyword evidence="2" id="KW-1185">Reference proteome</keyword>
<evidence type="ECO:0000313" key="1">
    <source>
        <dbReference type="EMBL" id="EDZ92695.1"/>
    </source>
</evidence>
<comment type="caution">
    <text evidence="1">The sequence shown here is derived from an EMBL/GenBank/DDBJ whole genome shotgun (WGS) entry which is preliminary data.</text>
</comment>
<reference evidence="1 2" key="1">
    <citation type="journal article" date="2011" name="Appl. Environ. Microbiol.">
        <title>Contribution of a Sodium Ion Gradient to Energy Conservation during Fermentation in the Cyanobacterium Arthrospira (Spirulina) maxima CS-328.</title>
        <authorList>
            <person name="Carrieri D."/>
            <person name="Ananyev G."/>
            <person name="Lenz O."/>
            <person name="Bryant D.A."/>
            <person name="Dismukes G.C."/>
        </authorList>
    </citation>
    <scope>NUCLEOTIDE SEQUENCE [LARGE SCALE GENOMIC DNA]</scope>
    <source>
        <strain evidence="1 2">CS-328</strain>
    </source>
</reference>
<dbReference type="Proteomes" id="UP000004061">
    <property type="component" value="Unassembled WGS sequence"/>
</dbReference>
<sequence>MVSPREFYLNKRLNFPHYRLSYETPVRMEEMLQNVTYADSYSNN</sequence>
<proteinExistence type="predicted"/>